<dbReference type="Proteomes" id="UP000664218">
    <property type="component" value="Unassembled WGS sequence"/>
</dbReference>
<organism evidence="1 2">
    <name type="scientific">Proteiniclasticum aestuarii</name>
    <dbReference type="NCBI Taxonomy" id="2817862"/>
    <lineage>
        <taxon>Bacteria</taxon>
        <taxon>Bacillati</taxon>
        <taxon>Bacillota</taxon>
        <taxon>Clostridia</taxon>
        <taxon>Eubacteriales</taxon>
        <taxon>Clostridiaceae</taxon>
        <taxon>Proteiniclasticum</taxon>
    </lineage>
</organism>
<sequence length="67" mass="7677">MIKVCEHCSNINIEQLKKAVGEDIVQVGCIDKCAAYETEAYGYVDEELVVENNTEEWIKKVSNNIRR</sequence>
<gene>
    <name evidence="1" type="ORF">J3A84_05230</name>
</gene>
<dbReference type="EMBL" id="JAFNJU010000003">
    <property type="protein sequence ID" value="MBO1264443.1"/>
    <property type="molecule type" value="Genomic_DNA"/>
</dbReference>
<accession>A0A939HBU1</accession>
<proteinExistence type="predicted"/>
<evidence type="ECO:0000313" key="2">
    <source>
        <dbReference type="Proteomes" id="UP000664218"/>
    </source>
</evidence>
<reference evidence="1" key="1">
    <citation type="submission" date="2021-03" db="EMBL/GenBank/DDBJ databases">
        <title>Proteiniclasticum marinus sp. nov., isolated from tidal flat sediment.</title>
        <authorList>
            <person name="Namirimu T."/>
            <person name="Yang J.-A."/>
            <person name="Yang S.-H."/>
            <person name="Kim Y.-J."/>
            <person name="Kwon K.K."/>
        </authorList>
    </citation>
    <scope>NUCLEOTIDE SEQUENCE</scope>
    <source>
        <strain evidence="1">SCR006</strain>
    </source>
</reference>
<protein>
    <submittedName>
        <fullName evidence="1">DUF1450 domain-containing protein</fullName>
    </submittedName>
</protein>
<evidence type="ECO:0000313" key="1">
    <source>
        <dbReference type="EMBL" id="MBO1264443.1"/>
    </source>
</evidence>
<dbReference type="AlphaFoldDB" id="A0A939HBU1"/>
<dbReference type="RefSeq" id="WP_207598955.1">
    <property type="nucleotide sequence ID" value="NZ_JAFNJU010000003.1"/>
</dbReference>
<keyword evidence="2" id="KW-1185">Reference proteome</keyword>
<name>A0A939HBU1_9CLOT</name>
<comment type="caution">
    <text evidence="1">The sequence shown here is derived from an EMBL/GenBank/DDBJ whole genome shotgun (WGS) entry which is preliminary data.</text>
</comment>